<dbReference type="AlphaFoldDB" id="A0A2Z6PCU8"/>
<dbReference type="SUPFAM" id="SSF53098">
    <property type="entry name" value="Ribonuclease H-like"/>
    <property type="match status" value="1"/>
</dbReference>
<accession>A0A2Z6PCU8</accession>
<organism evidence="3 4">
    <name type="scientific">Trifolium subterraneum</name>
    <name type="common">Subterranean clover</name>
    <dbReference type="NCBI Taxonomy" id="3900"/>
    <lineage>
        <taxon>Eukaryota</taxon>
        <taxon>Viridiplantae</taxon>
        <taxon>Streptophyta</taxon>
        <taxon>Embryophyta</taxon>
        <taxon>Tracheophyta</taxon>
        <taxon>Spermatophyta</taxon>
        <taxon>Magnoliopsida</taxon>
        <taxon>eudicotyledons</taxon>
        <taxon>Gunneridae</taxon>
        <taxon>Pentapetalae</taxon>
        <taxon>rosids</taxon>
        <taxon>fabids</taxon>
        <taxon>Fabales</taxon>
        <taxon>Fabaceae</taxon>
        <taxon>Papilionoideae</taxon>
        <taxon>50 kb inversion clade</taxon>
        <taxon>NPAAA clade</taxon>
        <taxon>Hologalegina</taxon>
        <taxon>IRL clade</taxon>
        <taxon>Trifolieae</taxon>
        <taxon>Trifolium</taxon>
    </lineage>
</organism>
<gene>
    <name evidence="3" type="ORF">TSUD_324930</name>
</gene>
<feature type="domain" description="RNase H type-1" evidence="2">
    <location>
        <begin position="390"/>
        <end position="493"/>
    </location>
</feature>
<feature type="compositionally biased region" description="Polar residues" evidence="1">
    <location>
        <begin position="8"/>
        <end position="20"/>
    </location>
</feature>
<dbReference type="PANTHER" id="PTHR47723:SF23">
    <property type="entry name" value="REVERSE TRANSCRIPTASE-LIKE PROTEIN"/>
    <property type="match status" value="1"/>
</dbReference>
<dbReference type="EMBL" id="DF974378">
    <property type="protein sequence ID" value="GAU48070.1"/>
    <property type="molecule type" value="Genomic_DNA"/>
</dbReference>
<dbReference type="InterPro" id="IPR012337">
    <property type="entry name" value="RNaseH-like_sf"/>
</dbReference>
<dbReference type="GO" id="GO:0003676">
    <property type="term" value="F:nucleic acid binding"/>
    <property type="evidence" value="ECO:0007669"/>
    <property type="project" value="InterPro"/>
</dbReference>
<protein>
    <recommendedName>
        <fullName evidence="2">RNase H type-1 domain-containing protein</fullName>
    </recommendedName>
</protein>
<dbReference type="Pfam" id="PF13456">
    <property type="entry name" value="RVT_3"/>
    <property type="match status" value="1"/>
</dbReference>
<dbReference type="Proteomes" id="UP000242715">
    <property type="component" value="Unassembled WGS sequence"/>
</dbReference>
<dbReference type="InterPro" id="IPR053151">
    <property type="entry name" value="RNase_H-like"/>
</dbReference>
<evidence type="ECO:0000256" key="1">
    <source>
        <dbReference type="SAM" id="MobiDB-lite"/>
    </source>
</evidence>
<evidence type="ECO:0000313" key="4">
    <source>
        <dbReference type="Proteomes" id="UP000242715"/>
    </source>
</evidence>
<dbReference type="GO" id="GO:0004523">
    <property type="term" value="F:RNA-DNA hybrid ribonuclease activity"/>
    <property type="evidence" value="ECO:0007669"/>
    <property type="project" value="InterPro"/>
</dbReference>
<reference evidence="4" key="1">
    <citation type="journal article" date="2017" name="Front. Plant Sci.">
        <title>Climate Clever Clovers: New Paradigm to Reduce the Environmental Footprint of Ruminants by Breeding Low Methanogenic Forages Utilizing Haplotype Variation.</title>
        <authorList>
            <person name="Kaur P."/>
            <person name="Appels R."/>
            <person name="Bayer P.E."/>
            <person name="Keeble-Gagnere G."/>
            <person name="Wang J."/>
            <person name="Hirakawa H."/>
            <person name="Shirasawa K."/>
            <person name="Vercoe P."/>
            <person name="Stefanova K."/>
            <person name="Durmic Z."/>
            <person name="Nichols P."/>
            <person name="Revell C."/>
            <person name="Isobe S.N."/>
            <person name="Edwards D."/>
            <person name="Erskine W."/>
        </authorList>
    </citation>
    <scope>NUCLEOTIDE SEQUENCE [LARGE SCALE GENOMIC DNA]</scope>
    <source>
        <strain evidence="4">cv. Daliak</strain>
    </source>
</reference>
<name>A0A2Z6PCU8_TRISU</name>
<dbReference type="InterPro" id="IPR036397">
    <property type="entry name" value="RNaseH_sf"/>
</dbReference>
<evidence type="ECO:0000259" key="2">
    <source>
        <dbReference type="Pfam" id="PF13456"/>
    </source>
</evidence>
<sequence length="572" mass="65064">MARDTTLRSEPSTKTITSLQNGEHEPLLADEVISRLINDDINAFITVLPSLQEIKFAVFALNTDSAPGPDGFGAFFFQHYWDIVKDDVAKAVLEFFSSSWILPGFNSNIIALRPKSENATSIDQYRPIAMANFKSKPLAQGGLNLRSLSSLNKASNLKLCRSLLNSQSSWAKLLKDRVIRGNKIILHHIYSSILSSIKEEFSAITENSIWLLGNGEDINFWNDNWCSTPLYEQFNIPQHISQQATIPLEPSQNKLLWKHSDTGEFQLKDAYHFKHQQFQDLPWAKALCNIDIRPSKSLFVWRLMHNKVPTYENLMNQARFNNKILNWKTVISMIISCTSLSGNNTRLHSSNSIRDFTILKTFKVTIHHPKAPIIKEIIWQPPQHHWTKCNIDGACTCNSSNASCGGIFRNHDVEFMFCFVEPLGNSSPYQAELCGAMRAIERIQSYIKSTLDLDSDETLWKSESLHSERVQKLQRGQKLNKVQKLKKDQDVCKSSEAQRSSEAQGCSDAYKSYSEDEDVQKLKYEGLSEAIYSRPIRLQDIKSSSEVKEIPLVIRRATSTTLIKPDDLINDN</sequence>
<dbReference type="CDD" id="cd06222">
    <property type="entry name" value="RNase_H_like"/>
    <property type="match status" value="1"/>
</dbReference>
<evidence type="ECO:0000313" key="3">
    <source>
        <dbReference type="EMBL" id="GAU48070.1"/>
    </source>
</evidence>
<dbReference type="OrthoDB" id="10688055at2759"/>
<dbReference type="InterPro" id="IPR044730">
    <property type="entry name" value="RNase_H-like_dom_plant"/>
</dbReference>
<dbReference type="PANTHER" id="PTHR47723">
    <property type="entry name" value="OS05G0353850 PROTEIN"/>
    <property type="match status" value="1"/>
</dbReference>
<dbReference type="InterPro" id="IPR002156">
    <property type="entry name" value="RNaseH_domain"/>
</dbReference>
<feature type="region of interest" description="Disordered" evidence="1">
    <location>
        <begin position="1"/>
        <end position="20"/>
    </location>
</feature>
<proteinExistence type="predicted"/>
<dbReference type="Gene3D" id="3.30.420.10">
    <property type="entry name" value="Ribonuclease H-like superfamily/Ribonuclease H"/>
    <property type="match status" value="1"/>
</dbReference>
<keyword evidence="4" id="KW-1185">Reference proteome</keyword>